<keyword evidence="4" id="KW-1185">Reference proteome</keyword>
<dbReference type="Pfam" id="PF13489">
    <property type="entry name" value="Methyltransf_23"/>
    <property type="match status" value="1"/>
</dbReference>
<gene>
    <name evidence="3" type="ORF">CABS02_09497</name>
</gene>
<dbReference type="InterPro" id="IPR029063">
    <property type="entry name" value="SAM-dependent_MTases_sf"/>
</dbReference>
<evidence type="ECO:0000256" key="1">
    <source>
        <dbReference type="ARBA" id="ARBA00038158"/>
    </source>
</evidence>
<evidence type="ECO:0000313" key="4">
    <source>
        <dbReference type="Proteomes" id="UP001056436"/>
    </source>
</evidence>
<dbReference type="SUPFAM" id="SSF53335">
    <property type="entry name" value="S-adenosyl-L-methionine-dependent methyltransferases"/>
    <property type="match status" value="1"/>
</dbReference>
<comment type="caution">
    <text evidence="3">The sequence shown here is derived from an EMBL/GenBank/DDBJ whole genome shotgun (WGS) entry which is preliminary data.</text>
</comment>
<dbReference type="CDD" id="cd02440">
    <property type="entry name" value="AdoMet_MTases"/>
    <property type="match status" value="1"/>
</dbReference>
<name>A0A9Q0AY57_9PEZI</name>
<dbReference type="Gene3D" id="3.40.50.150">
    <property type="entry name" value="Vaccinia Virus protein VP39"/>
    <property type="match status" value="1"/>
</dbReference>
<dbReference type="GO" id="GO:0008168">
    <property type="term" value="F:methyltransferase activity"/>
    <property type="evidence" value="ECO:0007669"/>
    <property type="project" value="TreeGrafter"/>
</dbReference>
<protein>
    <submittedName>
        <fullName evidence="3">UMTA</fullName>
    </submittedName>
</protein>
<evidence type="ECO:0000313" key="3">
    <source>
        <dbReference type="EMBL" id="KAI3544905.1"/>
    </source>
</evidence>
<dbReference type="OrthoDB" id="2013972at2759"/>
<sequence>MYASAKEERMQATDLSAMVGATPANEIASTTDMNKNVKDIAVDEDQDSQANKEGTQASSTKSLSESITEYRRIHGRTFSQKTDYWGPNDETQNEALDIAHYWETLFFDDRLFLAPLSRSPQKVLDVGTGTGIWAIDFADEFPSAEVIGVDISPIQPPWVPPNCKFYFDDVEQPWTWSKDFDLIHIRHLEASIENWPALYKQAFDHLVPGGFIEVKEFDITTRSQFFGDYIPEDHIFHQWAKVMFEATDKLGKTLAQTQNHSIARALDAIGYVDIVEKRFSIPIGAWPKDPKLKEVGQCNLLYNDQSLEGFALFLLKEVLGWAYPRIVVFVAEMRQALRDPSLQAFFHLHLVYARKPDEVEQIQTELEEMDWMKVENLVSLRKTYDERS</sequence>
<comment type="similarity">
    <text evidence="1">Belongs to the methyltransferase superfamily. LaeA methyltransferase family.</text>
</comment>
<proteinExistence type="inferred from homology"/>
<feature type="region of interest" description="Disordered" evidence="2">
    <location>
        <begin position="42"/>
        <end position="64"/>
    </location>
</feature>
<dbReference type="AlphaFoldDB" id="A0A9Q0AY57"/>
<feature type="compositionally biased region" description="Polar residues" evidence="2">
    <location>
        <begin position="48"/>
        <end position="64"/>
    </location>
</feature>
<reference evidence="3" key="1">
    <citation type="submission" date="2019-01" db="EMBL/GenBank/DDBJ databases">
        <title>Colletotrichum abscissum LGMF1257.</title>
        <authorList>
            <person name="Baroncelli R."/>
        </authorList>
    </citation>
    <scope>NUCLEOTIDE SEQUENCE</scope>
    <source>
        <strain evidence="3">Ca142</strain>
    </source>
</reference>
<accession>A0A9Q0AY57</accession>
<organism evidence="3 4">
    <name type="scientific">Colletotrichum abscissum</name>
    <dbReference type="NCBI Taxonomy" id="1671311"/>
    <lineage>
        <taxon>Eukaryota</taxon>
        <taxon>Fungi</taxon>
        <taxon>Dikarya</taxon>
        <taxon>Ascomycota</taxon>
        <taxon>Pezizomycotina</taxon>
        <taxon>Sordariomycetes</taxon>
        <taxon>Hypocreomycetidae</taxon>
        <taxon>Glomerellales</taxon>
        <taxon>Glomerellaceae</taxon>
        <taxon>Colletotrichum</taxon>
        <taxon>Colletotrichum acutatum species complex</taxon>
    </lineage>
</organism>
<dbReference type="PANTHER" id="PTHR43591">
    <property type="entry name" value="METHYLTRANSFERASE"/>
    <property type="match status" value="1"/>
</dbReference>
<evidence type="ECO:0000256" key="2">
    <source>
        <dbReference type="SAM" id="MobiDB-lite"/>
    </source>
</evidence>
<dbReference type="Proteomes" id="UP001056436">
    <property type="component" value="Unassembled WGS sequence"/>
</dbReference>
<dbReference type="PANTHER" id="PTHR43591:SF10">
    <property type="entry name" value="ABC TRANSMEMBRANE TYPE-1 DOMAIN-CONTAINING PROTEIN-RELATED"/>
    <property type="match status" value="1"/>
</dbReference>
<dbReference type="EMBL" id="SDAQ01000064">
    <property type="protein sequence ID" value="KAI3544905.1"/>
    <property type="molecule type" value="Genomic_DNA"/>
</dbReference>